<dbReference type="eggNOG" id="COG0446">
    <property type="taxonomic scope" value="Bacteria"/>
</dbReference>
<dbReference type="Proteomes" id="UP000006062">
    <property type="component" value="Chromosome"/>
</dbReference>
<reference evidence="3 4" key="1">
    <citation type="submission" date="2012-06" db="EMBL/GenBank/DDBJ databases">
        <title>Complete sequence of Thiocystis violascens DSM 198.</title>
        <authorList>
            <consortium name="US DOE Joint Genome Institute"/>
            <person name="Lucas S."/>
            <person name="Han J."/>
            <person name="Lapidus A."/>
            <person name="Cheng J.-F."/>
            <person name="Goodwin L."/>
            <person name="Pitluck S."/>
            <person name="Peters L."/>
            <person name="Ovchinnikova G."/>
            <person name="Teshima H."/>
            <person name="Detter J.C."/>
            <person name="Han C."/>
            <person name="Tapia R."/>
            <person name="Land M."/>
            <person name="Hauser L."/>
            <person name="Kyrpides N."/>
            <person name="Ivanova N."/>
            <person name="Pagani I."/>
            <person name="Vogl K."/>
            <person name="Liu Z."/>
            <person name="Frigaard N.-U."/>
            <person name="Bryant D."/>
            <person name="Woyke T."/>
        </authorList>
    </citation>
    <scope>NUCLEOTIDE SEQUENCE [LARGE SCALE GENOMIC DNA]</scope>
    <source>
        <strain evidence="4">ATCC 17096 / DSM 198 / 6111</strain>
    </source>
</reference>
<proteinExistence type="predicted"/>
<name>I3YAX4_THIV6</name>
<dbReference type="OrthoDB" id="9777890at2"/>
<dbReference type="HOGENOM" id="CLU_059160_0_0_6"/>
<protein>
    <recommendedName>
        <fullName evidence="5">Sulfotransferase family protein</fullName>
    </recommendedName>
</protein>
<dbReference type="Pfam" id="PF13469">
    <property type="entry name" value="Sulfotransfer_3"/>
    <property type="match status" value="1"/>
</dbReference>
<accession>I3YAX4</accession>
<dbReference type="InterPro" id="IPR027417">
    <property type="entry name" value="P-loop_NTPase"/>
</dbReference>
<organism evidence="3 4">
    <name type="scientific">Thiocystis violascens (strain ATCC 17096 / DSM 198 / 6111)</name>
    <name type="common">Chromatium violascens</name>
    <dbReference type="NCBI Taxonomy" id="765911"/>
    <lineage>
        <taxon>Bacteria</taxon>
        <taxon>Pseudomonadati</taxon>
        <taxon>Pseudomonadota</taxon>
        <taxon>Gammaproteobacteria</taxon>
        <taxon>Chromatiales</taxon>
        <taxon>Chromatiaceae</taxon>
        <taxon>Thiocystis</taxon>
    </lineage>
</organism>
<keyword evidence="2" id="KW-0472">Membrane</keyword>
<evidence type="ECO:0000256" key="1">
    <source>
        <dbReference type="SAM" id="MobiDB-lite"/>
    </source>
</evidence>
<evidence type="ECO:0000313" key="4">
    <source>
        <dbReference type="Proteomes" id="UP000006062"/>
    </source>
</evidence>
<feature type="compositionally biased region" description="Polar residues" evidence="1">
    <location>
        <begin position="404"/>
        <end position="413"/>
    </location>
</feature>
<dbReference type="SUPFAM" id="SSF52540">
    <property type="entry name" value="P-loop containing nucleoside triphosphate hydrolases"/>
    <property type="match status" value="1"/>
</dbReference>
<dbReference type="InterPro" id="IPR052736">
    <property type="entry name" value="Stf3_sulfotransferase"/>
</dbReference>
<dbReference type="STRING" id="765911.Thivi_2192"/>
<feature type="transmembrane region" description="Helical" evidence="2">
    <location>
        <begin position="161"/>
        <end position="179"/>
    </location>
</feature>
<dbReference type="KEGG" id="tvi:Thivi_2192"/>
<dbReference type="Gene3D" id="3.40.50.300">
    <property type="entry name" value="P-loop containing nucleotide triphosphate hydrolases"/>
    <property type="match status" value="1"/>
</dbReference>
<dbReference type="AlphaFoldDB" id="I3YAX4"/>
<gene>
    <name evidence="3" type="ordered locus">Thivi_2192</name>
</gene>
<keyword evidence="4" id="KW-1185">Reference proteome</keyword>
<dbReference type="EMBL" id="CP003154">
    <property type="protein sequence ID" value="AFL74142.1"/>
    <property type="molecule type" value="Genomic_DNA"/>
</dbReference>
<dbReference type="PANTHER" id="PTHR36451">
    <property type="entry name" value="PAPS-DEPENDENT SULFOTRANSFERASE STF3"/>
    <property type="match status" value="1"/>
</dbReference>
<dbReference type="PANTHER" id="PTHR36451:SF1">
    <property type="entry name" value="OMEGA-HYDROXY-BETA-DIHYDROMENAQUINONE-9 SULFOTRANSFERASE STF3"/>
    <property type="match status" value="1"/>
</dbReference>
<dbReference type="RefSeq" id="WP_014778591.1">
    <property type="nucleotide sequence ID" value="NC_018012.1"/>
</dbReference>
<keyword evidence="2" id="KW-1133">Transmembrane helix</keyword>
<feature type="transmembrane region" description="Helical" evidence="2">
    <location>
        <begin position="39"/>
        <end position="57"/>
    </location>
</feature>
<evidence type="ECO:0008006" key="5">
    <source>
        <dbReference type="Google" id="ProtNLM"/>
    </source>
</evidence>
<sequence length="431" mass="49225">MPRLFLASTARLVALIYRNYVPAKGAGRPSLRRQLIMTAFIPLFVLVQGIHWLGFLLDEIFFSGYRRVTIREPLFILGVPRSGTTHLHRVLAEDDQFTTFSTWECLFALSVTERRFWLELGRLDRRIGRPLGRLLDGLESRVFNAIENVHSMRLRDPEEDYFALMPVLACFILILPFPHSDFLWRIGTFDRDLPDAERRRLMDFYRRCLQKHLYVHGPHKRLLSKNAAFAPLAGNLAAHFPDARFLICLREPAQTLPSQLSSIESGIRFFDARSLVPDLSERLTRQLGFYYANLQRAFQDAPDDRCAWVTMPVLKADLTEAIARIYAQLGLMFTADFQAKLSRQGAKARHYRSNHRYSAERLGLSPETIDQELGELYRTLAARSVQVVGVTTPRSGQAPGDDSWQVSTPSANPLSDDRQRTSSTKEPAPSC</sequence>
<evidence type="ECO:0000313" key="3">
    <source>
        <dbReference type="EMBL" id="AFL74142.1"/>
    </source>
</evidence>
<evidence type="ECO:0000256" key="2">
    <source>
        <dbReference type="SAM" id="Phobius"/>
    </source>
</evidence>
<keyword evidence="2" id="KW-0812">Transmembrane</keyword>
<feature type="region of interest" description="Disordered" evidence="1">
    <location>
        <begin position="392"/>
        <end position="431"/>
    </location>
</feature>